<keyword evidence="4 7" id="KW-0812">Transmembrane</keyword>
<dbReference type="AlphaFoldDB" id="A0A212RKM4"/>
<protein>
    <submittedName>
        <fullName evidence="8">Prolipoprotein diacylglyceryltransferase</fullName>
    </submittedName>
</protein>
<feature type="transmembrane region" description="Helical" evidence="7">
    <location>
        <begin position="12"/>
        <end position="30"/>
    </location>
</feature>
<dbReference type="PANTHER" id="PTHR30589:SF0">
    <property type="entry name" value="PHOSPHATIDYLGLYCEROL--PROLIPOPROTEIN DIACYLGLYCERYL TRANSFERASE"/>
    <property type="match status" value="1"/>
</dbReference>
<feature type="transmembrane region" description="Helical" evidence="7">
    <location>
        <begin position="180"/>
        <end position="197"/>
    </location>
</feature>
<dbReference type="EMBL" id="FYEK01000066">
    <property type="protein sequence ID" value="SNB73047.1"/>
    <property type="molecule type" value="Genomic_DNA"/>
</dbReference>
<evidence type="ECO:0000313" key="8">
    <source>
        <dbReference type="EMBL" id="SNB73047.1"/>
    </source>
</evidence>
<dbReference type="InterPro" id="IPR001640">
    <property type="entry name" value="Lgt"/>
</dbReference>
<dbReference type="Proteomes" id="UP000197025">
    <property type="component" value="Unassembled WGS sequence"/>
</dbReference>
<evidence type="ECO:0000256" key="4">
    <source>
        <dbReference type="ARBA" id="ARBA00022692"/>
    </source>
</evidence>
<organism evidence="8 9">
    <name type="scientific">Thermoflexus hugenholtzii JAD2</name>
    <dbReference type="NCBI Taxonomy" id="877466"/>
    <lineage>
        <taxon>Bacteria</taxon>
        <taxon>Bacillati</taxon>
        <taxon>Chloroflexota</taxon>
        <taxon>Thermoflexia</taxon>
        <taxon>Thermoflexales</taxon>
        <taxon>Thermoflexaceae</taxon>
        <taxon>Thermoflexus</taxon>
    </lineage>
</organism>
<keyword evidence="5 7" id="KW-1133">Transmembrane helix</keyword>
<comment type="similarity">
    <text evidence="1">Belongs to the Lgt family.</text>
</comment>
<keyword evidence="6 7" id="KW-0472">Membrane</keyword>
<keyword evidence="9" id="KW-1185">Reference proteome</keyword>
<evidence type="ECO:0000256" key="5">
    <source>
        <dbReference type="ARBA" id="ARBA00022989"/>
    </source>
</evidence>
<evidence type="ECO:0000313" key="9">
    <source>
        <dbReference type="Proteomes" id="UP000197025"/>
    </source>
</evidence>
<dbReference type="OrthoDB" id="871140at2"/>
<feature type="transmembrane region" description="Helical" evidence="7">
    <location>
        <begin position="112"/>
        <end position="130"/>
    </location>
</feature>
<dbReference type="GO" id="GO:0042158">
    <property type="term" value="P:lipoprotein biosynthetic process"/>
    <property type="evidence" value="ECO:0007669"/>
    <property type="project" value="InterPro"/>
</dbReference>
<evidence type="ECO:0000256" key="2">
    <source>
        <dbReference type="ARBA" id="ARBA00022475"/>
    </source>
</evidence>
<evidence type="ECO:0000256" key="7">
    <source>
        <dbReference type="SAM" id="Phobius"/>
    </source>
</evidence>
<dbReference type="PANTHER" id="PTHR30589">
    <property type="entry name" value="PROLIPOPROTEIN DIACYLGLYCERYL TRANSFERASE"/>
    <property type="match status" value="1"/>
</dbReference>
<gene>
    <name evidence="8" type="ORF">SAMN02746019_00017040</name>
</gene>
<dbReference type="GO" id="GO:0008961">
    <property type="term" value="F:phosphatidylglycerol-prolipoprotein diacylglyceryl transferase activity"/>
    <property type="evidence" value="ECO:0007669"/>
    <property type="project" value="InterPro"/>
</dbReference>
<evidence type="ECO:0000256" key="6">
    <source>
        <dbReference type="ARBA" id="ARBA00023136"/>
    </source>
</evidence>
<keyword evidence="8" id="KW-0449">Lipoprotein</keyword>
<feature type="transmembrane region" description="Helical" evidence="7">
    <location>
        <begin position="209"/>
        <end position="229"/>
    </location>
</feature>
<keyword evidence="3 8" id="KW-0808">Transferase</keyword>
<dbReference type="RefSeq" id="WP_088572140.1">
    <property type="nucleotide sequence ID" value="NZ_FYEK01000066.1"/>
</dbReference>
<feature type="transmembrane region" description="Helical" evidence="7">
    <location>
        <begin position="84"/>
        <end position="100"/>
    </location>
</feature>
<feature type="transmembrane region" description="Helical" evidence="7">
    <location>
        <begin position="42"/>
        <end position="64"/>
    </location>
</feature>
<proteinExistence type="inferred from homology"/>
<accession>A0A212RKM4</accession>
<reference evidence="9" key="1">
    <citation type="submission" date="2017-06" db="EMBL/GenBank/DDBJ databases">
        <authorList>
            <person name="Varghese N."/>
            <person name="Submissions S."/>
        </authorList>
    </citation>
    <scope>NUCLEOTIDE SEQUENCE [LARGE SCALE GENOMIC DNA]</scope>
    <source>
        <strain evidence="9">JAD2</strain>
    </source>
</reference>
<keyword evidence="2" id="KW-1003">Cell membrane</keyword>
<dbReference type="InParanoid" id="A0A212RKM4"/>
<name>A0A212RKM4_9CHLR</name>
<dbReference type="GO" id="GO:0005886">
    <property type="term" value="C:plasma membrane"/>
    <property type="evidence" value="ECO:0007669"/>
    <property type="project" value="InterPro"/>
</dbReference>
<evidence type="ECO:0000256" key="1">
    <source>
        <dbReference type="ARBA" id="ARBA00007150"/>
    </source>
</evidence>
<dbReference type="Pfam" id="PF01790">
    <property type="entry name" value="LGT"/>
    <property type="match status" value="1"/>
</dbReference>
<sequence>MLPVLPLGPLTLPTRPALILIGVWIGLALAEREGRRRGIGAAPAADALGGLVIGYLIARLAALLPYGIPSPLDLIYLLRPTDPLLAPLPGLLGMSAWIAWRWRVRRVPWRTGLDTLAPFVLVLAIAWALGDWAEGLRYGKATAFPLLAALGGGERHPVPLYEAALGALALFLWERLRRRPWAPGGAFLLALTLYSAVRWFTEGFGAGSPILQTVALGGMLLGLWGLSGLTQEGSATPS</sequence>
<evidence type="ECO:0000256" key="3">
    <source>
        <dbReference type="ARBA" id="ARBA00022679"/>
    </source>
</evidence>